<evidence type="ECO:0000259" key="1">
    <source>
        <dbReference type="PROSITE" id="PS51729"/>
    </source>
</evidence>
<protein>
    <submittedName>
        <fullName evidence="2">N-acetyltransferase</fullName>
    </submittedName>
</protein>
<feature type="domain" description="N-acetyltransferase" evidence="1">
    <location>
        <begin position="9"/>
        <end position="95"/>
    </location>
</feature>
<organism evidence="2 3">
    <name type="scientific">Larkinella terrae</name>
    <dbReference type="NCBI Taxonomy" id="2025311"/>
    <lineage>
        <taxon>Bacteria</taxon>
        <taxon>Pseudomonadati</taxon>
        <taxon>Bacteroidota</taxon>
        <taxon>Cytophagia</taxon>
        <taxon>Cytophagales</taxon>
        <taxon>Spirosomataceae</taxon>
        <taxon>Larkinella</taxon>
    </lineage>
</organism>
<dbReference type="GO" id="GO:0016740">
    <property type="term" value="F:transferase activity"/>
    <property type="evidence" value="ECO:0007669"/>
    <property type="project" value="UniProtKB-KW"/>
</dbReference>
<dbReference type="PANTHER" id="PTHR31435:SF10">
    <property type="entry name" value="BSR4717 PROTEIN"/>
    <property type="match status" value="1"/>
</dbReference>
<evidence type="ECO:0000313" key="2">
    <source>
        <dbReference type="EMBL" id="MRS65176.1"/>
    </source>
</evidence>
<dbReference type="OrthoDB" id="9793389at2"/>
<keyword evidence="2" id="KW-0808">Transferase</keyword>
<gene>
    <name evidence="2" type="ORF">GJJ30_28015</name>
</gene>
<dbReference type="Gene3D" id="3.40.630.30">
    <property type="match status" value="1"/>
</dbReference>
<accession>A0A7K0EUC5</accession>
<dbReference type="RefSeq" id="WP_154178453.1">
    <property type="nucleotide sequence ID" value="NZ_WJXZ01000014.1"/>
</dbReference>
<evidence type="ECO:0000313" key="3">
    <source>
        <dbReference type="Proteomes" id="UP000441754"/>
    </source>
</evidence>
<dbReference type="EMBL" id="WJXZ01000014">
    <property type="protein sequence ID" value="MRS65176.1"/>
    <property type="molecule type" value="Genomic_DNA"/>
</dbReference>
<dbReference type="Proteomes" id="UP000441754">
    <property type="component" value="Unassembled WGS sequence"/>
</dbReference>
<dbReference type="PANTHER" id="PTHR31435">
    <property type="entry name" value="PROTEIN NATD1"/>
    <property type="match status" value="1"/>
</dbReference>
<reference evidence="2 3" key="1">
    <citation type="journal article" date="2018" name="Antonie Van Leeuwenhoek">
        <title>Larkinella terrae sp. nov., isolated from soil on Jeju Island, South Korea.</title>
        <authorList>
            <person name="Ten L.N."/>
            <person name="Jeon J."/>
            <person name="Park S.J."/>
            <person name="Park S."/>
            <person name="Lee S.Y."/>
            <person name="Kim M.K."/>
            <person name="Jung H.Y."/>
        </authorList>
    </citation>
    <scope>NUCLEOTIDE SEQUENCE [LARGE SCALE GENOMIC DNA]</scope>
    <source>
        <strain evidence="2 3">KCTC 52001</strain>
    </source>
</reference>
<dbReference type="InterPro" id="IPR045057">
    <property type="entry name" value="Gcn5-rel_NAT"/>
</dbReference>
<comment type="caution">
    <text evidence="2">The sequence shown here is derived from an EMBL/GenBank/DDBJ whole genome shotgun (WGS) entry which is preliminary data.</text>
</comment>
<name>A0A7K0EUC5_9BACT</name>
<dbReference type="SUPFAM" id="SSF55729">
    <property type="entry name" value="Acyl-CoA N-acyltransferases (Nat)"/>
    <property type="match status" value="1"/>
</dbReference>
<keyword evidence="3" id="KW-1185">Reference proteome</keyword>
<proteinExistence type="predicted"/>
<dbReference type="AlphaFoldDB" id="A0A7K0EUC5"/>
<dbReference type="PROSITE" id="PS51729">
    <property type="entry name" value="GNAT_YJDJ"/>
    <property type="match status" value="1"/>
</dbReference>
<dbReference type="InterPro" id="IPR016181">
    <property type="entry name" value="Acyl_CoA_acyltransferase"/>
</dbReference>
<dbReference type="Pfam" id="PF14542">
    <property type="entry name" value="Acetyltransf_CG"/>
    <property type="match status" value="1"/>
</dbReference>
<dbReference type="InterPro" id="IPR031165">
    <property type="entry name" value="GNAT_YJDJ"/>
</dbReference>
<sequence length="102" mass="11657">MKIQEMAVSINRAENRFELEIDGKLLFIAYYPKDDHTLVLTHTEVNPTMAGRGFGSQLMEGTFDYIDRNVLKVIPLCSSVLAYIRRHPEYQRLVSPASLKAL</sequence>